<evidence type="ECO:0000313" key="2">
    <source>
        <dbReference type="Proteomes" id="UP000094285"/>
    </source>
</evidence>
<evidence type="ECO:0008006" key="3">
    <source>
        <dbReference type="Google" id="ProtNLM"/>
    </source>
</evidence>
<dbReference type="AlphaFoldDB" id="A0A1E4SEV8"/>
<organism evidence="1 2">
    <name type="scientific">Suhomyces tanzawaensis NRRL Y-17324</name>
    <dbReference type="NCBI Taxonomy" id="984487"/>
    <lineage>
        <taxon>Eukaryota</taxon>
        <taxon>Fungi</taxon>
        <taxon>Dikarya</taxon>
        <taxon>Ascomycota</taxon>
        <taxon>Saccharomycotina</taxon>
        <taxon>Pichiomycetes</taxon>
        <taxon>Debaryomycetaceae</taxon>
        <taxon>Suhomyces</taxon>
    </lineage>
</organism>
<dbReference type="STRING" id="984487.A0A1E4SEV8"/>
<dbReference type="RefSeq" id="XP_020063191.1">
    <property type="nucleotide sequence ID" value="XM_020207963.1"/>
</dbReference>
<dbReference type="PANTHER" id="PTHR28158">
    <property type="entry name" value="37S RIBOSOMAL PROTEIN S35, MITOCHONDRIAL"/>
    <property type="match status" value="1"/>
</dbReference>
<protein>
    <recommendedName>
        <fullName evidence="3">37S ribosomal protein S35, mitochondrial</fullName>
    </recommendedName>
</protein>
<dbReference type="GO" id="GO:0003735">
    <property type="term" value="F:structural constituent of ribosome"/>
    <property type="evidence" value="ECO:0007669"/>
    <property type="project" value="EnsemblFungi"/>
</dbReference>
<keyword evidence="2" id="KW-1185">Reference proteome</keyword>
<dbReference type="OrthoDB" id="10052321at2759"/>
<dbReference type="GeneID" id="30982100"/>
<sequence>MFRPGNTSIARAGVGLQQVRYKRRLAYPRYNPQNVPKPTGKKDHASFFQRALKGFLGPKNIRGEYYRNKYYYPPQNHKPNYIVPNGQTVVDLTYREAFPPRQLTLPGRNPELHPFPQNAACRTASIIPDELKQKICDDINENGMHAQEVAHKYGIKLARIEAVLRLNSIEKQWQQENKIFPDLENFASVMYKMFPLYQPPHGADNLTEIPTPHKTLQQRFLTIAESEPFGPVDAAKILDLPVARDTLEELSQVNTEDSSKEALNKVIVGAQRQGERTAFKFTSRTSGDVGFRYGASRRDKRKDRSVGFDAEGRMVYI</sequence>
<gene>
    <name evidence="1" type="ORF">CANTADRAFT_27017</name>
</gene>
<dbReference type="Proteomes" id="UP000094285">
    <property type="component" value="Unassembled WGS sequence"/>
</dbReference>
<name>A0A1E4SEV8_9ASCO</name>
<dbReference type="GO" id="GO:0032543">
    <property type="term" value="P:mitochondrial translation"/>
    <property type="evidence" value="ECO:0007669"/>
    <property type="project" value="TreeGrafter"/>
</dbReference>
<dbReference type="InterPro" id="IPR021036">
    <property type="entry name" value="Ribosomal_mS45"/>
</dbReference>
<evidence type="ECO:0000313" key="1">
    <source>
        <dbReference type="EMBL" id="ODV78069.1"/>
    </source>
</evidence>
<proteinExistence type="predicted"/>
<dbReference type="GO" id="GO:0005763">
    <property type="term" value="C:mitochondrial small ribosomal subunit"/>
    <property type="evidence" value="ECO:0007669"/>
    <property type="project" value="EnsemblFungi"/>
</dbReference>
<dbReference type="Pfam" id="PF12298">
    <property type="entry name" value="Bot1p"/>
    <property type="match status" value="1"/>
</dbReference>
<dbReference type="EMBL" id="KV453914">
    <property type="protein sequence ID" value="ODV78069.1"/>
    <property type="molecule type" value="Genomic_DNA"/>
</dbReference>
<reference evidence="2" key="1">
    <citation type="submission" date="2016-05" db="EMBL/GenBank/DDBJ databases">
        <title>Comparative genomics of biotechnologically important yeasts.</title>
        <authorList>
            <consortium name="DOE Joint Genome Institute"/>
            <person name="Riley R."/>
            <person name="Haridas S."/>
            <person name="Wolfe K.H."/>
            <person name="Lopes M.R."/>
            <person name="Hittinger C.T."/>
            <person name="Goker M."/>
            <person name="Salamov A."/>
            <person name="Wisecaver J."/>
            <person name="Long T.M."/>
            <person name="Aerts A.L."/>
            <person name="Barry K."/>
            <person name="Choi C."/>
            <person name="Clum A."/>
            <person name="Coughlan A.Y."/>
            <person name="Deshpande S."/>
            <person name="Douglass A.P."/>
            <person name="Hanson S.J."/>
            <person name="Klenk H.-P."/>
            <person name="Labutti K."/>
            <person name="Lapidus A."/>
            <person name="Lindquist E."/>
            <person name="Lipzen A."/>
            <person name="Meier-Kolthoff J.P."/>
            <person name="Ohm R.A."/>
            <person name="Otillar R.P."/>
            <person name="Pangilinan J."/>
            <person name="Peng Y."/>
            <person name="Rokas A."/>
            <person name="Rosa C.A."/>
            <person name="Scheuner C."/>
            <person name="Sibirny A.A."/>
            <person name="Slot J.C."/>
            <person name="Stielow J.B."/>
            <person name="Sun H."/>
            <person name="Kurtzman C.P."/>
            <person name="Blackwell M."/>
            <person name="Grigoriev I.V."/>
            <person name="Jeffries T.W."/>
        </authorList>
    </citation>
    <scope>NUCLEOTIDE SEQUENCE [LARGE SCALE GENOMIC DNA]</scope>
    <source>
        <strain evidence="2">NRRL Y-17324</strain>
    </source>
</reference>
<accession>A0A1E4SEV8</accession>
<dbReference type="PANTHER" id="PTHR28158:SF1">
    <property type="entry name" value="SMALL RIBOSOMAL SUBUNIT PROTEIN MS45"/>
    <property type="match status" value="1"/>
</dbReference>